<evidence type="ECO:0000313" key="2">
    <source>
        <dbReference type="Proteomes" id="UP000295221"/>
    </source>
</evidence>
<organism evidence="1 2">
    <name type="scientific">Natronoflexus pectinivorans</name>
    <dbReference type="NCBI Taxonomy" id="682526"/>
    <lineage>
        <taxon>Bacteria</taxon>
        <taxon>Pseudomonadati</taxon>
        <taxon>Bacteroidota</taxon>
        <taxon>Bacteroidia</taxon>
        <taxon>Marinilabiliales</taxon>
        <taxon>Marinilabiliaceae</taxon>
        <taxon>Natronoflexus</taxon>
    </lineage>
</organism>
<keyword evidence="2" id="KW-1185">Reference proteome</keyword>
<gene>
    <name evidence="1" type="ORF">EV194_11622</name>
</gene>
<protein>
    <submittedName>
        <fullName evidence="1">Uncharacterized protein</fullName>
    </submittedName>
</protein>
<name>A0A4R2GC21_9BACT</name>
<dbReference type="RefSeq" id="WP_132435055.1">
    <property type="nucleotide sequence ID" value="NZ_SLWK01000016.1"/>
</dbReference>
<sequence length="85" mass="9384">MIKFIKLFAYLAIIGGIAKFQQNGDANADNNITPSIKEQASTQNSSIMAITNISYRNPLVFQTLIISNETETESVSDSLAMKFNH</sequence>
<reference evidence="1 2" key="1">
    <citation type="submission" date="2019-03" db="EMBL/GenBank/DDBJ databases">
        <title>Genomic Encyclopedia of Type Strains, Phase IV (KMG-IV): sequencing the most valuable type-strain genomes for metagenomic binning, comparative biology and taxonomic classification.</title>
        <authorList>
            <person name="Goeker M."/>
        </authorList>
    </citation>
    <scope>NUCLEOTIDE SEQUENCE [LARGE SCALE GENOMIC DNA]</scope>
    <source>
        <strain evidence="1 2">DSM 24179</strain>
    </source>
</reference>
<proteinExistence type="predicted"/>
<dbReference type="EMBL" id="SLWK01000016">
    <property type="protein sequence ID" value="TCO05390.1"/>
    <property type="molecule type" value="Genomic_DNA"/>
</dbReference>
<comment type="caution">
    <text evidence="1">The sequence shown here is derived from an EMBL/GenBank/DDBJ whole genome shotgun (WGS) entry which is preliminary data.</text>
</comment>
<dbReference type="OrthoDB" id="9893472at2"/>
<dbReference type="AlphaFoldDB" id="A0A4R2GC21"/>
<evidence type="ECO:0000313" key="1">
    <source>
        <dbReference type="EMBL" id="TCO05390.1"/>
    </source>
</evidence>
<dbReference type="Proteomes" id="UP000295221">
    <property type="component" value="Unassembled WGS sequence"/>
</dbReference>
<accession>A0A4R2GC21</accession>